<dbReference type="PANTHER" id="PTHR30531">
    <property type="entry name" value="FLAGELLAR BIOSYNTHETIC PROTEIN FLHB"/>
    <property type="match status" value="1"/>
</dbReference>
<dbReference type="SUPFAM" id="SSF160544">
    <property type="entry name" value="EscU C-terminal domain-like"/>
    <property type="match status" value="1"/>
</dbReference>
<dbReference type="InterPro" id="IPR029025">
    <property type="entry name" value="T3SS_substrate_exporter_C"/>
</dbReference>
<keyword evidence="7 13" id="KW-1005">Bacterial flagellum biogenesis</keyword>
<comment type="subcellular location">
    <subcellularLocation>
        <location evidence="1">Cell membrane</location>
        <topology evidence="1">Multi-pass membrane protein</topology>
    </subcellularLocation>
</comment>
<evidence type="ECO:0000256" key="14">
    <source>
        <dbReference type="SAM" id="MobiDB-lite"/>
    </source>
</evidence>
<dbReference type="PRINTS" id="PR00950">
    <property type="entry name" value="TYPE3IMSPROT"/>
</dbReference>
<sequence length="380" mass="42327">MAEEDSSQEKTEEPTERKIQKSKEDGQTARSKELNTTAILLFGALGLVAFGPYMSDKIYHIARFNLDVERAAFFDVSYMFSHMSASMWEAITALVPWFILVLIAAFLSPLGVGGWLFSTKALAPKMSRISPLAGIKRMFSANSLVELFKAWGKVLVVGTCAYFVIAFYFQDAMDLQNAAVRPAIKRSTEIVLWAAVILCASTLIIAMIDVPWQIYSHTKKLRMSLQEIKDEFKDTEGKPEVKGRIRQMQREAAQRRMMGAVPDADVVITNPTHYAVALKYSGGAGAPIVVAKGIEETALKIREIAKEHNVPQMEAPPLARAIYTHTRIDDEIPEGLFVAVAQVLAYIYQVDQYAKGQGVKPDRRPTMPIPKDLRVDPKAK</sequence>
<feature type="compositionally biased region" description="Basic and acidic residues" evidence="14">
    <location>
        <begin position="360"/>
        <end position="380"/>
    </location>
</feature>
<dbReference type="Gene3D" id="3.40.1690.10">
    <property type="entry name" value="secretion proteins EscU"/>
    <property type="match status" value="1"/>
</dbReference>
<evidence type="ECO:0000313" key="15">
    <source>
        <dbReference type="EMBL" id="CCK75413.1"/>
    </source>
</evidence>
<protein>
    <recommendedName>
        <fullName evidence="3 13">Flagellar biosynthetic protein FlhB</fullName>
    </recommendedName>
</protein>
<keyword evidence="4 13" id="KW-0813">Transport</keyword>
<evidence type="ECO:0000256" key="6">
    <source>
        <dbReference type="ARBA" id="ARBA00022692"/>
    </source>
</evidence>
<name>R4YQ89_OLEAN</name>
<dbReference type="EMBL" id="FO203512">
    <property type="protein sequence ID" value="CCK75413.1"/>
    <property type="molecule type" value="Genomic_DNA"/>
</dbReference>
<comment type="similarity">
    <text evidence="2 13">Belongs to the type III secretion exporter family.</text>
</comment>
<dbReference type="InterPro" id="IPR006136">
    <property type="entry name" value="FlhB"/>
</dbReference>
<dbReference type="GO" id="GO:0044780">
    <property type="term" value="P:bacterial-type flagellum assembly"/>
    <property type="evidence" value="ECO:0007669"/>
    <property type="project" value="InterPro"/>
</dbReference>
<evidence type="ECO:0000256" key="9">
    <source>
        <dbReference type="ARBA" id="ARBA00022989"/>
    </source>
</evidence>
<dbReference type="NCBIfam" id="TIGR00328">
    <property type="entry name" value="flhB"/>
    <property type="match status" value="1"/>
</dbReference>
<feature type="transmembrane region" description="Helical" evidence="13">
    <location>
        <begin position="150"/>
        <end position="170"/>
    </location>
</feature>
<evidence type="ECO:0000256" key="12">
    <source>
        <dbReference type="ARBA" id="ARBA00025078"/>
    </source>
</evidence>
<evidence type="ECO:0000256" key="2">
    <source>
        <dbReference type="ARBA" id="ARBA00010690"/>
    </source>
</evidence>
<evidence type="ECO:0000256" key="4">
    <source>
        <dbReference type="ARBA" id="ARBA00022448"/>
    </source>
</evidence>
<evidence type="ECO:0000256" key="5">
    <source>
        <dbReference type="ARBA" id="ARBA00022475"/>
    </source>
</evidence>
<keyword evidence="15" id="KW-0969">Cilium</keyword>
<evidence type="ECO:0000256" key="13">
    <source>
        <dbReference type="RuleBase" id="RU364091"/>
    </source>
</evidence>
<keyword evidence="8 13" id="KW-0653">Protein transport</keyword>
<feature type="region of interest" description="Disordered" evidence="14">
    <location>
        <begin position="1"/>
        <end position="30"/>
    </location>
</feature>
<dbReference type="GO" id="GO:0005886">
    <property type="term" value="C:plasma membrane"/>
    <property type="evidence" value="ECO:0007669"/>
    <property type="project" value="UniProtKB-SubCell"/>
</dbReference>
<dbReference type="Pfam" id="PF01312">
    <property type="entry name" value="Bac_export_2"/>
    <property type="match status" value="1"/>
</dbReference>
<keyword evidence="15" id="KW-0966">Cell projection</keyword>
<dbReference type="PATRIC" id="fig|698738.3.peg.1283"/>
<keyword evidence="15" id="KW-0282">Flagellum</keyword>
<keyword evidence="11 13" id="KW-1006">Bacterial flagellum protein export</keyword>
<dbReference type="OrthoDB" id="9807950at2"/>
<evidence type="ECO:0000256" key="11">
    <source>
        <dbReference type="ARBA" id="ARBA00023225"/>
    </source>
</evidence>
<gene>
    <name evidence="13 15" type="primary">flhB</name>
    <name evidence="15" type="ORF">OLEAN_C12370</name>
</gene>
<feature type="compositionally biased region" description="Basic and acidic residues" evidence="14">
    <location>
        <begin position="7"/>
        <end position="30"/>
    </location>
</feature>
<organism evidence="15 16">
    <name type="scientific">Oleispira antarctica RB-8</name>
    <dbReference type="NCBI Taxonomy" id="698738"/>
    <lineage>
        <taxon>Bacteria</taxon>
        <taxon>Pseudomonadati</taxon>
        <taxon>Pseudomonadota</taxon>
        <taxon>Gammaproteobacteria</taxon>
        <taxon>Oceanospirillales</taxon>
        <taxon>Oceanospirillaceae</taxon>
        <taxon>Oleispira</taxon>
    </lineage>
</organism>
<dbReference type="GO" id="GO:0009306">
    <property type="term" value="P:protein secretion"/>
    <property type="evidence" value="ECO:0007669"/>
    <property type="project" value="InterPro"/>
</dbReference>
<keyword evidence="6 13" id="KW-0812">Transmembrane</keyword>
<feature type="transmembrane region" description="Helical" evidence="13">
    <location>
        <begin position="97"/>
        <end position="118"/>
    </location>
</feature>
<dbReference type="HOGENOM" id="CLU_041013_1_0_6"/>
<feature type="transmembrane region" description="Helical" evidence="13">
    <location>
        <begin position="190"/>
        <end position="212"/>
    </location>
</feature>
<keyword evidence="9 13" id="KW-1133">Transmembrane helix</keyword>
<dbReference type="KEGG" id="oai:OLEAN_C12370"/>
<accession>R4YQ89</accession>
<dbReference type="Gene3D" id="6.10.250.2080">
    <property type="match status" value="1"/>
</dbReference>
<proteinExistence type="inferred from homology"/>
<reference evidence="15" key="1">
    <citation type="journal article" date="2013" name="Nat. Commun.">
        <title>Genome sequence and functional genomic analysis of the oil-degrading bacterium Oleispira antarctica.</title>
        <authorList>
            <person name="Kube M."/>
            <person name="Chernikova T.N."/>
            <person name="Al-Ramahi Y."/>
            <person name="Beloqui A."/>
            <person name="Lopez-Cortez N."/>
            <person name="Guazzaroni M.E."/>
            <person name="Heipieper H.J."/>
            <person name="Klages S."/>
            <person name="Kotsyurbenko O.R."/>
            <person name="Langer I."/>
            <person name="Nechitaylo T.Y."/>
            <person name="Lunsdorf H."/>
            <person name="Fernandez M."/>
            <person name="Juarez S."/>
            <person name="Ciordia S."/>
            <person name="Singer A."/>
            <person name="Kagan O."/>
            <person name="Egorova O."/>
            <person name="Petit P.A."/>
            <person name="Stogios P."/>
            <person name="Kim Y."/>
            <person name="Tchigvintsev A."/>
            <person name="Flick R."/>
            <person name="Denaro R."/>
            <person name="Genovese M."/>
            <person name="Albar J.P."/>
            <person name="Reva O.N."/>
            <person name="Martinez-Gomariz M."/>
            <person name="Tran H."/>
            <person name="Ferrer M."/>
            <person name="Savchenko A."/>
            <person name="Yakunin A.F."/>
            <person name="Yakimov M.M."/>
            <person name="Golyshina O.V."/>
            <person name="Reinhardt R."/>
            <person name="Golyshin P.N."/>
        </authorList>
    </citation>
    <scope>NUCLEOTIDE SEQUENCE [LARGE SCALE GENOMIC DNA]</scope>
</reference>
<evidence type="ECO:0000313" key="16">
    <source>
        <dbReference type="Proteomes" id="UP000032749"/>
    </source>
</evidence>
<evidence type="ECO:0000256" key="1">
    <source>
        <dbReference type="ARBA" id="ARBA00004651"/>
    </source>
</evidence>
<comment type="function">
    <text evidence="12 13">Required for formation of the rod structure in the basal body of the flagellar apparatus. Together with FliI and FliH, may constitute the export apparatus of flagellin.</text>
</comment>
<feature type="transmembrane region" description="Helical" evidence="13">
    <location>
        <begin position="34"/>
        <end position="51"/>
    </location>
</feature>
<keyword evidence="5 13" id="KW-1003">Cell membrane</keyword>
<keyword evidence="10 13" id="KW-0472">Membrane</keyword>
<dbReference type="Proteomes" id="UP000032749">
    <property type="component" value="Chromosome"/>
</dbReference>
<dbReference type="AlphaFoldDB" id="R4YQ89"/>
<evidence type="ECO:0000256" key="7">
    <source>
        <dbReference type="ARBA" id="ARBA00022795"/>
    </source>
</evidence>
<evidence type="ECO:0000256" key="8">
    <source>
        <dbReference type="ARBA" id="ARBA00022927"/>
    </source>
</evidence>
<dbReference type="STRING" id="698738.OLEAN_C12370"/>
<evidence type="ECO:0000256" key="3">
    <source>
        <dbReference type="ARBA" id="ARBA00021622"/>
    </source>
</evidence>
<dbReference type="InterPro" id="IPR006135">
    <property type="entry name" value="T3SS_substrate_exporter"/>
</dbReference>
<feature type="region of interest" description="Disordered" evidence="14">
    <location>
        <begin position="357"/>
        <end position="380"/>
    </location>
</feature>
<evidence type="ECO:0000256" key="10">
    <source>
        <dbReference type="ARBA" id="ARBA00023136"/>
    </source>
</evidence>
<dbReference type="PANTHER" id="PTHR30531:SF12">
    <property type="entry name" value="FLAGELLAR BIOSYNTHETIC PROTEIN FLHB"/>
    <property type="match status" value="1"/>
</dbReference>
<keyword evidence="16" id="KW-1185">Reference proteome</keyword>